<organism evidence="1 2">
    <name type="scientific">Phytophthora oleae</name>
    <dbReference type="NCBI Taxonomy" id="2107226"/>
    <lineage>
        <taxon>Eukaryota</taxon>
        <taxon>Sar</taxon>
        <taxon>Stramenopiles</taxon>
        <taxon>Oomycota</taxon>
        <taxon>Peronosporomycetes</taxon>
        <taxon>Peronosporales</taxon>
        <taxon>Peronosporaceae</taxon>
        <taxon>Phytophthora</taxon>
    </lineage>
</organism>
<accession>A0ABD3EWW4</accession>
<dbReference type="Proteomes" id="UP001632037">
    <property type="component" value="Unassembled WGS sequence"/>
</dbReference>
<name>A0ABD3EWW4_9STRA</name>
<dbReference type="AlphaFoldDB" id="A0ABD3EWW4"/>
<reference evidence="1 2" key="1">
    <citation type="submission" date="2024-09" db="EMBL/GenBank/DDBJ databases">
        <title>Genome sequencing and assembly of Phytophthora oleae, isolate VK10A, causative agent of rot of olive drupes.</title>
        <authorList>
            <person name="Conti Taguali S."/>
            <person name="Riolo M."/>
            <person name="La Spada F."/>
            <person name="Cacciola S.O."/>
            <person name="Dionisio G."/>
        </authorList>
    </citation>
    <scope>NUCLEOTIDE SEQUENCE [LARGE SCALE GENOMIC DNA]</scope>
    <source>
        <strain evidence="1 2">VK10A</strain>
    </source>
</reference>
<evidence type="ECO:0000313" key="1">
    <source>
        <dbReference type="EMBL" id="KAL3658791.1"/>
    </source>
</evidence>
<evidence type="ECO:0008006" key="3">
    <source>
        <dbReference type="Google" id="ProtNLM"/>
    </source>
</evidence>
<dbReference type="EMBL" id="JBIMZQ010000051">
    <property type="protein sequence ID" value="KAL3658791.1"/>
    <property type="molecule type" value="Genomic_DNA"/>
</dbReference>
<sequence>MFLSAVCGINDIVAERDSDNGPSDELPPVPPHQLIQMKIPAFNKLLQLHKPRLAIRLSPSEIHKIDQDFVQLKDKYRTDEGIRNSIDSANDESTSFECGWELLGAEFPWLQQFAGDLASTFPNTASVESDFSIMGWEKDEYRQSLTDFSLEGVLHAKQYNELQNLRREL</sequence>
<evidence type="ECO:0000313" key="2">
    <source>
        <dbReference type="Proteomes" id="UP001632037"/>
    </source>
</evidence>
<dbReference type="PANTHER" id="PTHR37067:SF3">
    <property type="entry name" value="PX DOMAIN-CONTAINING PROTEIN"/>
    <property type="match status" value="1"/>
</dbReference>
<dbReference type="PANTHER" id="PTHR37067">
    <property type="entry name" value="PX DOMAIN-CONTAINING PROTEIN"/>
    <property type="match status" value="1"/>
</dbReference>
<keyword evidence="2" id="KW-1185">Reference proteome</keyword>
<gene>
    <name evidence="1" type="ORF">V7S43_016159</name>
</gene>
<comment type="caution">
    <text evidence="1">The sequence shown here is derived from an EMBL/GenBank/DDBJ whole genome shotgun (WGS) entry which is preliminary data.</text>
</comment>
<protein>
    <recommendedName>
        <fullName evidence="3">HAT C-terminal dimerisation domain-containing protein</fullName>
    </recommendedName>
</protein>
<proteinExistence type="predicted"/>